<dbReference type="SUPFAM" id="SSF53254">
    <property type="entry name" value="Phosphoglycerate mutase-like"/>
    <property type="match status" value="1"/>
</dbReference>
<dbReference type="PANTHER" id="PTHR48100">
    <property type="entry name" value="BROAD-SPECIFICITY PHOSPHATASE YOR283W-RELATED"/>
    <property type="match status" value="1"/>
</dbReference>
<gene>
    <name evidence="1" type="ORF">SAMN05661086_01334</name>
</gene>
<dbReference type="GO" id="GO:0005737">
    <property type="term" value="C:cytoplasm"/>
    <property type="evidence" value="ECO:0007669"/>
    <property type="project" value="TreeGrafter"/>
</dbReference>
<dbReference type="Gene3D" id="3.40.50.1240">
    <property type="entry name" value="Phosphoglycerate mutase-like"/>
    <property type="match status" value="1"/>
</dbReference>
<dbReference type="EMBL" id="FOYZ01000004">
    <property type="protein sequence ID" value="SFR72643.1"/>
    <property type="molecule type" value="Genomic_DNA"/>
</dbReference>
<dbReference type="OrthoDB" id="9783269at2"/>
<dbReference type="GO" id="GO:0016791">
    <property type="term" value="F:phosphatase activity"/>
    <property type="evidence" value="ECO:0007669"/>
    <property type="project" value="TreeGrafter"/>
</dbReference>
<dbReference type="InterPro" id="IPR029033">
    <property type="entry name" value="His_PPase_superfam"/>
</dbReference>
<dbReference type="SMART" id="SM00855">
    <property type="entry name" value="PGAM"/>
    <property type="match status" value="1"/>
</dbReference>
<evidence type="ECO:0000313" key="2">
    <source>
        <dbReference type="Proteomes" id="UP000199659"/>
    </source>
</evidence>
<dbReference type="Pfam" id="PF00300">
    <property type="entry name" value="His_Phos_1"/>
    <property type="match status" value="1"/>
</dbReference>
<organism evidence="1 2">
    <name type="scientific">Anaeromicropila populeti</name>
    <dbReference type="NCBI Taxonomy" id="37658"/>
    <lineage>
        <taxon>Bacteria</taxon>
        <taxon>Bacillati</taxon>
        <taxon>Bacillota</taxon>
        <taxon>Clostridia</taxon>
        <taxon>Lachnospirales</taxon>
        <taxon>Lachnospiraceae</taxon>
        <taxon>Anaeromicropila</taxon>
    </lineage>
</organism>
<name>A0A1I6J122_9FIRM</name>
<proteinExistence type="predicted"/>
<dbReference type="RefSeq" id="WP_092559913.1">
    <property type="nucleotide sequence ID" value="NZ_FOYZ01000004.1"/>
</dbReference>
<dbReference type="STRING" id="37658.SAMN05661086_01334"/>
<dbReference type="AlphaFoldDB" id="A0A1I6J122"/>
<keyword evidence="2" id="KW-1185">Reference proteome</keyword>
<dbReference type="Proteomes" id="UP000199659">
    <property type="component" value="Unassembled WGS sequence"/>
</dbReference>
<reference evidence="1 2" key="1">
    <citation type="submission" date="2016-10" db="EMBL/GenBank/DDBJ databases">
        <authorList>
            <person name="de Groot N.N."/>
        </authorList>
    </citation>
    <scope>NUCLEOTIDE SEQUENCE [LARGE SCALE GENOMIC DNA]</scope>
    <source>
        <strain evidence="1 2">743A</strain>
    </source>
</reference>
<dbReference type="CDD" id="cd07067">
    <property type="entry name" value="HP_PGM_like"/>
    <property type="match status" value="1"/>
</dbReference>
<evidence type="ECO:0000313" key="1">
    <source>
        <dbReference type="EMBL" id="SFR72643.1"/>
    </source>
</evidence>
<dbReference type="PANTHER" id="PTHR48100:SF59">
    <property type="entry name" value="ADENOSYLCOBALAMIN_ALPHA-RIBAZOLE PHOSPHATASE"/>
    <property type="match status" value="1"/>
</dbReference>
<sequence>MIKVILIRHFATFGNQMKRYIGVTDEPLCENAYKPLEEIIYPEAEAVFCSPLIRCQETAKLIYPKKKPVICPNLRECDFGEFENKNYMELKNNPNYQAWIDSQGTMTFPSGEKPEVFKRRSVKEFQKVVEESIQAGYKTIGLVVHGGTIMSILERYTEPPTDYYSWQVENGHGYVLEFDDKKERITKLCSI</sequence>
<accession>A0A1I6J122</accession>
<dbReference type="InterPro" id="IPR050275">
    <property type="entry name" value="PGM_Phosphatase"/>
</dbReference>
<dbReference type="InterPro" id="IPR013078">
    <property type="entry name" value="His_Pase_superF_clade-1"/>
</dbReference>
<protein>
    <submittedName>
        <fullName evidence="1">Alpha-ribazole phosphatase</fullName>
    </submittedName>
</protein>